<reference evidence="4" key="1">
    <citation type="submission" date="2019-07" db="EMBL/GenBank/DDBJ databases">
        <title>Hyphodiscus hymeniophilus genome sequencing and assembly.</title>
        <authorList>
            <person name="Kramer G."/>
            <person name="Nodwell J."/>
        </authorList>
    </citation>
    <scope>NUCLEOTIDE SEQUENCE</scope>
    <source>
        <strain evidence="4">ATCC 34498</strain>
    </source>
</reference>
<gene>
    <name evidence="4" type="ORF">D0Z07_8598</name>
</gene>
<sequence length="308" mass="33488">MSPAKLVVVLGATGTQGGSVVNALQKDPNYRVRCVTRNTSSEKAKDLAVRGFEVVAADDAYAIYAVTQFFEVFPRCSAAQAQETELHHGKNLADAAASVSTLRHYVWSTLPSATRITNGRRSLPHSDGKADVDEYILSTLPALAAKTTFAWTGTYHTNLSLPTYQPTLLATAGWHIMLQPCSHTTPVVTIGDASVNVGIFVAAILAQPEITLPARYVLMSVSENTIGEWLGTWSEITGRQAAYVQIDYDQYADLWGGYGVEIGLLMKFWEFAREKSWSKEGVEVLTGNQLGVSGLVGLRQALETIDWS</sequence>
<dbReference type="OrthoDB" id="300709at2759"/>
<dbReference type="PANTHER" id="PTHR42748:SF28">
    <property type="entry name" value="NMRA-LIKE DOMAIN-CONTAINING PROTEIN"/>
    <property type="match status" value="1"/>
</dbReference>
<dbReference type="Pfam" id="PF05368">
    <property type="entry name" value="NmrA"/>
    <property type="match status" value="1"/>
</dbReference>
<comment type="caution">
    <text evidence="4">The sequence shown here is derived from an EMBL/GenBank/DDBJ whole genome shotgun (WGS) entry which is preliminary data.</text>
</comment>
<dbReference type="Proteomes" id="UP000785200">
    <property type="component" value="Unassembled WGS sequence"/>
</dbReference>
<protein>
    <recommendedName>
        <fullName evidence="3">NmrA-like domain-containing protein</fullName>
    </recommendedName>
</protein>
<evidence type="ECO:0000256" key="2">
    <source>
        <dbReference type="ARBA" id="ARBA00022857"/>
    </source>
</evidence>
<dbReference type="InterPro" id="IPR036291">
    <property type="entry name" value="NAD(P)-bd_dom_sf"/>
</dbReference>
<feature type="domain" description="NmrA-like" evidence="3">
    <location>
        <begin position="4"/>
        <end position="260"/>
    </location>
</feature>
<evidence type="ECO:0000256" key="1">
    <source>
        <dbReference type="ARBA" id="ARBA00006328"/>
    </source>
</evidence>
<dbReference type="SUPFAM" id="SSF51735">
    <property type="entry name" value="NAD(P)-binding Rossmann-fold domains"/>
    <property type="match status" value="1"/>
</dbReference>
<evidence type="ECO:0000259" key="3">
    <source>
        <dbReference type="Pfam" id="PF05368"/>
    </source>
</evidence>
<dbReference type="InterPro" id="IPR051164">
    <property type="entry name" value="NmrA-like_oxidored"/>
</dbReference>
<evidence type="ECO:0000313" key="5">
    <source>
        <dbReference type="Proteomes" id="UP000785200"/>
    </source>
</evidence>
<name>A0A9P6VD92_9HELO</name>
<dbReference type="Gene3D" id="3.40.50.720">
    <property type="entry name" value="NAD(P)-binding Rossmann-like Domain"/>
    <property type="match status" value="1"/>
</dbReference>
<dbReference type="EMBL" id="VNKQ01000018">
    <property type="protein sequence ID" value="KAG0645471.1"/>
    <property type="molecule type" value="Genomic_DNA"/>
</dbReference>
<comment type="similarity">
    <text evidence="1">Belongs to the NmrA-type oxidoreductase family.</text>
</comment>
<accession>A0A9P6VD92</accession>
<dbReference type="AlphaFoldDB" id="A0A9P6VD92"/>
<dbReference type="PANTHER" id="PTHR42748">
    <property type="entry name" value="NITROGEN METABOLITE REPRESSION PROTEIN NMRA FAMILY MEMBER"/>
    <property type="match status" value="1"/>
</dbReference>
<keyword evidence="5" id="KW-1185">Reference proteome</keyword>
<keyword evidence="2" id="KW-0521">NADP</keyword>
<dbReference type="InterPro" id="IPR008030">
    <property type="entry name" value="NmrA-like"/>
</dbReference>
<evidence type="ECO:0000313" key="4">
    <source>
        <dbReference type="EMBL" id="KAG0645471.1"/>
    </source>
</evidence>
<organism evidence="4 5">
    <name type="scientific">Hyphodiscus hymeniophilus</name>
    <dbReference type="NCBI Taxonomy" id="353542"/>
    <lineage>
        <taxon>Eukaryota</taxon>
        <taxon>Fungi</taxon>
        <taxon>Dikarya</taxon>
        <taxon>Ascomycota</taxon>
        <taxon>Pezizomycotina</taxon>
        <taxon>Leotiomycetes</taxon>
        <taxon>Helotiales</taxon>
        <taxon>Hyphodiscaceae</taxon>
        <taxon>Hyphodiscus</taxon>
    </lineage>
</organism>
<proteinExistence type="inferred from homology"/>
<dbReference type="GO" id="GO:0005634">
    <property type="term" value="C:nucleus"/>
    <property type="evidence" value="ECO:0007669"/>
    <property type="project" value="TreeGrafter"/>
</dbReference>
<dbReference type="Gene3D" id="3.90.25.10">
    <property type="entry name" value="UDP-galactose 4-epimerase, domain 1"/>
    <property type="match status" value="1"/>
</dbReference>